<feature type="domain" description="DUF7993" evidence="1">
    <location>
        <begin position="1"/>
        <end position="117"/>
    </location>
</feature>
<keyword evidence="3" id="KW-1185">Reference proteome</keyword>
<dbReference type="InterPro" id="IPR058306">
    <property type="entry name" value="DUF7993"/>
</dbReference>
<dbReference type="RefSeq" id="WP_162317718.1">
    <property type="nucleotide sequence ID" value="NZ_JAHQXF010000002.1"/>
</dbReference>
<evidence type="ECO:0000313" key="3">
    <source>
        <dbReference type="Proteomes" id="UP000766550"/>
    </source>
</evidence>
<gene>
    <name evidence="2" type="ORF">KTS45_11705</name>
</gene>
<dbReference type="Pfam" id="PF25956">
    <property type="entry name" value="DUF7993"/>
    <property type="match status" value="1"/>
</dbReference>
<proteinExistence type="predicted"/>
<reference evidence="2 3" key="1">
    <citation type="submission" date="2021-06" db="EMBL/GenBank/DDBJ databases">
        <title>New haloarchaea isolates fom saline soil.</title>
        <authorList>
            <person name="Duran-Viseras A."/>
            <person name="Sanchez-Porro C.S."/>
            <person name="Ventosa A."/>
        </authorList>
    </citation>
    <scope>NUCLEOTIDE SEQUENCE [LARGE SCALE GENOMIC DNA]</scope>
    <source>
        <strain evidence="2 3">JCM 183640</strain>
    </source>
</reference>
<name>A0A8J7YE64_9EURY</name>
<evidence type="ECO:0000313" key="2">
    <source>
        <dbReference type="EMBL" id="MBV0924863.1"/>
    </source>
</evidence>
<dbReference type="Proteomes" id="UP000766550">
    <property type="component" value="Unassembled WGS sequence"/>
</dbReference>
<dbReference type="AlphaFoldDB" id="A0A8J7YE64"/>
<comment type="caution">
    <text evidence="2">The sequence shown here is derived from an EMBL/GenBank/DDBJ whole genome shotgun (WGS) entry which is preliminary data.</text>
</comment>
<dbReference type="EMBL" id="JAHQXF010000002">
    <property type="protein sequence ID" value="MBV0924863.1"/>
    <property type="molecule type" value="Genomic_DNA"/>
</dbReference>
<sequence length="122" mass="12997">MVEDRTTDGRRIAQLLASELTGLERGPLRDVSVVDADRDVEPTADGAFAFGIEIDGRSLGEVYVTPDTARLTLAERRTVETDREDVTVEASSTDSGEQTVVVAYSGAAAKVLADVLADGLDR</sequence>
<protein>
    <recommendedName>
        <fullName evidence="1">DUF7993 domain-containing protein</fullName>
    </recommendedName>
</protein>
<dbReference type="OrthoDB" id="242585at2157"/>
<organism evidence="2 3">
    <name type="scientific">Haloarcula limicola</name>
    <dbReference type="NCBI Taxonomy" id="1429915"/>
    <lineage>
        <taxon>Archaea</taxon>
        <taxon>Methanobacteriati</taxon>
        <taxon>Methanobacteriota</taxon>
        <taxon>Stenosarchaea group</taxon>
        <taxon>Halobacteria</taxon>
        <taxon>Halobacteriales</taxon>
        <taxon>Haloarculaceae</taxon>
        <taxon>Haloarcula</taxon>
    </lineage>
</organism>
<evidence type="ECO:0000259" key="1">
    <source>
        <dbReference type="Pfam" id="PF25956"/>
    </source>
</evidence>
<accession>A0A8J7YE64</accession>